<keyword evidence="2" id="KW-0813">Transport</keyword>
<keyword evidence="5 9" id="KW-0812">Transmembrane</keyword>
<evidence type="ECO:0000256" key="5">
    <source>
        <dbReference type="ARBA" id="ARBA00022692"/>
    </source>
</evidence>
<dbReference type="RefSeq" id="WP_146930076.1">
    <property type="nucleotide sequence ID" value="NZ_BJUB01000012.1"/>
</dbReference>
<dbReference type="InterPro" id="IPR007387">
    <property type="entry name" value="TRAP_DctQ"/>
</dbReference>
<dbReference type="PANTHER" id="PTHR35011:SF2">
    <property type="entry name" value="2,3-DIKETO-L-GULONATE TRAP TRANSPORTER SMALL PERMEASE PROTEIN YIAM"/>
    <property type="match status" value="1"/>
</dbReference>
<evidence type="ECO:0000313" key="11">
    <source>
        <dbReference type="EMBL" id="GEK23028.1"/>
    </source>
</evidence>
<comment type="caution">
    <text evidence="11">The sequence shown here is derived from an EMBL/GenBank/DDBJ whole genome shotgun (WGS) entry which is preliminary data.</text>
</comment>
<feature type="transmembrane region" description="Helical" evidence="9">
    <location>
        <begin position="108"/>
        <end position="130"/>
    </location>
</feature>
<proteinExistence type="inferred from homology"/>
<comment type="subcellular location">
    <subcellularLocation>
        <location evidence="1">Cell inner membrane</location>
        <topology evidence="1">Multi-pass membrane protein</topology>
    </subcellularLocation>
</comment>
<keyword evidence="3" id="KW-1003">Cell membrane</keyword>
<dbReference type="AlphaFoldDB" id="A0A510V826"/>
<dbReference type="GO" id="GO:0005886">
    <property type="term" value="C:plasma membrane"/>
    <property type="evidence" value="ECO:0007669"/>
    <property type="project" value="UniProtKB-SubCell"/>
</dbReference>
<sequence>MTENPLSPERPESPENPATPSLLVRFKSVLDAILRATCVTLFAVLVVLVTWQVFTRLVLSNPSIWSEEAARYVFIWLSLIGISIATGEKADVAIDYFVQKAPLAAQRVLEIVAYLATLTFALLVMVWGGWLNAAQTMHQLNPVLPISAGVLYLAVPISGVLLTFYLVYHLIRTLSPGYTGVEHIAAEDGVEL</sequence>
<dbReference type="InterPro" id="IPR055348">
    <property type="entry name" value="DctQ"/>
</dbReference>
<protein>
    <recommendedName>
        <fullName evidence="10">Tripartite ATP-independent periplasmic transporters DctQ component domain-containing protein</fullName>
    </recommendedName>
</protein>
<evidence type="ECO:0000256" key="3">
    <source>
        <dbReference type="ARBA" id="ARBA00022475"/>
    </source>
</evidence>
<feature type="transmembrane region" description="Helical" evidence="9">
    <location>
        <begin position="69"/>
        <end position="87"/>
    </location>
</feature>
<evidence type="ECO:0000313" key="12">
    <source>
        <dbReference type="Proteomes" id="UP000321118"/>
    </source>
</evidence>
<dbReference type="Proteomes" id="UP000321118">
    <property type="component" value="Unassembled WGS sequence"/>
</dbReference>
<feature type="transmembrane region" description="Helical" evidence="9">
    <location>
        <begin position="150"/>
        <end position="168"/>
    </location>
</feature>
<gene>
    <name evidence="11" type="ORF">CXY01_35480</name>
</gene>
<name>A0A510V826_9CELL</name>
<dbReference type="GO" id="GO:0015740">
    <property type="term" value="P:C4-dicarboxylate transport"/>
    <property type="evidence" value="ECO:0007669"/>
    <property type="project" value="TreeGrafter"/>
</dbReference>
<evidence type="ECO:0000259" key="10">
    <source>
        <dbReference type="Pfam" id="PF04290"/>
    </source>
</evidence>
<dbReference type="EMBL" id="BJUB01000012">
    <property type="protein sequence ID" value="GEK23028.1"/>
    <property type="molecule type" value="Genomic_DNA"/>
</dbReference>
<dbReference type="PANTHER" id="PTHR35011">
    <property type="entry name" value="2,3-DIKETO-L-GULONATE TRAP TRANSPORTER SMALL PERMEASE PROTEIN YIAM"/>
    <property type="match status" value="1"/>
</dbReference>
<evidence type="ECO:0000256" key="1">
    <source>
        <dbReference type="ARBA" id="ARBA00004429"/>
    </source>
</evidence>
<accession>A0A510V826</accession>
<feature type="domain" description="Tripartite ATP-independent periplasmic transporters DctQ component" evidence="10">
    <location>
        <begin position="45"/>
        <end position="174"/>
    </location>
</feature>
<keyword evidence="4" id="KW-0997">Cell inner membrane</keyword>
<organism evidence="11 12">
    <name type="scientific">Cellulomonas xylanilytica</name>
    <dbReference type="NCBI Taxonomy" id="233583"/>
    <lineage>
        <taxon>Bacteria</taxon>
        <taxon>Bacillati</taxon>
        <taxon>Actinomycetota</taxon>
        <taxon>Actinomycetes</taxon>
        <taxon>Micrococcales</taxon>
        <taxon>Cellulomonadaceae</taxon>
        <taxon>Cellulomonas</taxon>
    </lineage>
</organism>
<keyword evidence="6 9" id="KW-1133">Transmembrane helix</keyword>
<dbReference type="GO" id="GO:0022857">
    <property type="term" value="F:transmembrane transporter activity"/>
    <property type="evidence" value="ECO:0007669"/>
    <property type="project" value="TreeGrafter"/>
</dbReference>
<dbReference type="Pfam" id="PF04290">
    <property type="entry name" value="DctQ"/>
    <property type="match status" value="1"/>
</dbReference>
<dbReference type="OrthoDB" id="2085311at2"/>
<evidence type="ECO:0000256" key="8">
    <source>
        <dbReference type="ARBA" id="ARBA00038436"/>
    </source>
</evidence>
<evidence type="ECO:0000256" key="6">
    <source>
        <dbReference type="ARBA" id="ARBA00022989"/>
    </source>
</evidence>
<evidence type="ECO:0000256" key="2">
    <source>
        <dbReference type="ARBA" id="ARBA00022448"/>
    </source>
</evidence>
<evidence type="ECO:0000256" key="4">
    <source>
        <dbReference type="ARBA" id="ARBA00022519"/>
    </source>
</evidence>
<comment type="similarity">
    <text evidence="8">Belongs to the TRAP transporter small permease family.</text>
</comment>
<evidence type="ECO:0000256" key="9">
    <source>
        <dbReference type="SAM" id="Phobius"/>
    </source>
</evidence>
<reference evidence="11 12" key="1">
    <citation type="submission" date="2019-07" db="EMBL/GenBank/DDBJ databases">
        <title>Whole genome shotgun sequence of Cellulomonas xylanilytica NBRC 101102.</title>
        <authorList>
            <person name="Hosoyama A."/>
            <person name="Uohara A."/>
            <person name="Ohji S."/>
            <person name="Ichikawa N."/>
        </authorList>
    </citation>
    <scope>NUCLEOTIDE SEQUENCE [LARGE SCALE GENOMIC DNA]</scope>
    <source>
        <strain evidence="11 12">NBRC 101102</strain>
    </source>
</reference>
<evidence type="ECO:0000256" key="7">
    <source>
        <dbReference type="ARBA" id="ARBA00023136"/>
    </source>
</evidence>
<keyword evidence="12" id="KW-1185">Reference proteome</keyword>
<keyword evidence="7 9" id="KW-0472">Membrane</keyword>
<feature type="transmembrane region" description="Helical" evidence="9">
    <location>
        <begin position="32"/>
        <end position="54"/>
    </location>
</feature>